<proteinExistence type="predicted"/>
<keyword evidence="2" id="KW-1185">Reference proteome</keyword>
<evidence type="ECO:0000313" key="1">
    <source>
        <dbReference type="EMBL" id="MFK4637175.1"/>
    </source>
</evidence>
<gene>
    <name evidence="1" type="ORF">ABIA52_000064</name>
</gene>
<comment type="caution">
    <text evidence="1">The sequence shown here is derived from an EMBL/GenBank/DDBJ whole genome shotgun (WGS) entry which is preliminary data.</text>
</comment>
<sequence length="77" mass="8450">MDSQTNRDSGARMLVCVQAELLHDLTSRYARYRTAIAGPWDPVETLALTGDVLRAVHRLINVTGQATRPEPQGPGHP</sequence>
<evidence type="ECO:0000313" key="2">
    <source>
        <dbReference type="Proteomes" id="UP001620520"/>
    </source>
</evidence>
<accession>A0ABW8N3E0</accession>
<organism evidence="1 2">
    <name type="scientific">Paenarthrobacter histidinolovorans</name>
    <dbReference type="NCBI Taxonomy" id="43664"/>
    <lineage>
        <taxon>Bacteria</taxon>
        <taxon>Bacillati</taxon>
        <taxon>Actinomycetota</taxon>
        <taxon>Actinomycetes</taxon>
        <taxon>Micrococcales</taxon>
        <taxon>Micrococcaceae</taxon>
        <taxon>Paenarthrobacter</taxon>
    </lineage>
</organism>
<protein>
    <submittedName>
        <fullName evidence="1">Uncharacterized protein</fullName>
    </submittedName>
</protein>
<dbReference type="EMBL" id="JBIYEW010000002">
    <property type="protein sequence ID" value="MFK4637175.1"/>
    <property type="molecule type" value="Genomic_DNA"/>
</dbReference>
<name>A0ABW8N3E0_9MICC</name>
<dbReference type="Proteomes" id="UP001620520">
    <property type="component" value="Unassembled WGS sequence"/>
</dbReference>
<reference evidence="1 2" key="1">
    <citation type="submission" date="2024-10" db="EMBL/GenBank/DDBJ databases">
        <title>Novel secondary metabolite-producing bacteria for plant disease control.</title>
        <authorList>
            <person name="Chevrette M."/>
        </authorList>
    </citation>
    <scope>NUCLEOTIDE SEQUENCE [LARGE SCALE GENOMIC DNA]</scope>
    <source>
        <strain evidence="1 2">J30 TE3557</strain>
    </source>
</reference>